<organism evidence="1 2">
    <name type="scientific">Actinorhabdospora filicis</name>
    <dbReference type="NCBI Taxonomy" id="1785913"/>
    <lineage>
        <taxon>Bacteria</taxon>
        <taxon>Bacillati</taxon>
        <taxon>Actinomycetota</taxon>
        <taxon>Actinomycetes</taxon>
        <taxon>Micromonosporales</taxon>
        <taxon>Micromonosporaceae</taxon>
        <taxon>Actinorhabdospora</taxon>
    </lineage>
</organism>
<gene>
    <name evidence="1" type="ORF">Afil01_29720</name>
</gene>
<dbReference type="RefSeq" id="WP_285663337.1">
    <property type="nucleotide sequence ID" value="NZ_BSTX01000002.1"/>
</dbReference>
<dbReference type="AlphaFoldDB" id="A0A9W6SLL6"/>
<proteinExistence type="predicted"/>
<keyword evidence="2" id="KW-1185">Reference proteome</keyword>
<sequence>MNDPQGLARMPEQEAITMVRRHIMRQGYDTTGYPLSRLRADRFSVGWMVYVPTRPGELAVDRAIFYVGDDGELEHATSAVAPTVYTADFEKRFLARHGVSGD</sequence>
<name>A0A9W6SLL6_9ACTN</name>
<reference evidence="1" key="1">
    <citation type="submission" date="2023-03" db="EMBL/GenBank/DDBJ databases">
        <title>Actinorhabdospora filicis NBRC 111898.</title>
        <authorList>
            <person name="Ichikawa N."/>
            <person name="Sato H."/>
            <person name="Tonouchi N."/>
        </authorList>
    </citation>
    <scope>NUCLEOTIDE SEQUENCE</scope>
    <source>
        <strain evidence="1">NBRC 111898</strain>
    </source>
</reference>
<dbReference type="EMBL" id="BSTX01000002">
    <property type="protein sequence ID" value="GLZ78165.1"/>
    <property type="molecule type" value="Genomic_DNA"/>
</dbReference>
<evidence type="ECO:0008006" key="3">
    <source>
        <dbReference type="Google" id="ProtNLM"/>
    </source>
</evidence>
<comment type="caution">
    <text evidence="1">The sequence shown here is derived from an EMBL/GenBank/DDBJ whole genome shotgun (WGS) entry which is preliminary data.</text>
</comment>
<evidence type="ECO:0000313" key="1">
    <source>
        <dbReference type="EMBL" id="GLZ78165.1"/>
    </source>
</evidence>
<evidence type="ECO:0000313" key="2">
    <source>
        <dbReference type="Proteomes" id="UP001165079"/>
    </source>
</evidence>
<accession>A0A9W6SLL6</accession>
<dbReference type="Proteomes" id="UP001165079">
    <property type="component" value="Unassembled WGS sequence"/>
</dbReference>
<protein>
    <recommendedName>
        <fullName evidence="3">Immunity protein 35 domain-containing protein</fullName>
    </recommendedName>
</protein>